<dbReference type="OrthoDB" id="2441133at2759"/>
<reference evidence="1" key="1">
    <citation type="submission" date="2021-06" db="EMBL/GenBank/DDBJ databases">
        <authorList>
            <person name="Kallberg Y."/>
            <person name="Tangrot J."/>
            <person name="Rosling A."/>
        </authorList>
    </citation>
    <scope>NUCLEOTIDE SEQUENCE</scope>
    <source>
        <strain evidence="1">UK204</strain>
    </source>
</reference>
<dbReference type="AlphaFoldDB" id="A0A9N9NXX8"/>
<feature type="non-terminal residue" evidence="1">
    <location>
        <position position="92"/>
    </location>
</feature>
<organism evidence="1 2">
    <name type="scientific">Funneliformis caledonium</name>
    <dbReference type="NCBI Taxonomy" id="1117310"/>
    <lineage>
        <taxon>Eukaryota</taxon>
        <taxon>Fungi</taxon>
        <taxon>Fungi incertae sedis</taxon>
        <taxon>Mucoromycota</taxon>
        <taxon>Glomeromycotina</taxon>
        <taxon>Glomeromycetes</taxon>
        <taxon>Glomerales</taxon>
        <taxon>Glomeraceae</taxon>
        <taxon>Funneliformis</taxon>
    </lineage>
</organism>
<dbReference type="EMBL" id="CAJVPQ010027195">
    <property type="protein sequence ID" value="CAG8770580.1"/>
    <property type="molecule type" value="Genomic_DNA"/>
</dbReference>
<comment type="caution">
    <text evidence="1">The sequence shown here is derived from an EMBL/GenBank/DDBJ whole genome shotgun (WGS) entry which is preliminary data.</text>
</comment>
<sequence length="92" mass="10692">DLSENDHYLRLISDVNTRWNSSYLAWIQLEKIHDYIDVISSEINPKEIDLTNPTTDCNDLIGKVKSALYIAMKHYWNIPQDEGLIAAFLDPR</sequence>
<evidence type="ECO:0000313" key="1">
    <source>
        <dbReference type="EMBL" id="CAG8770580.1"/>
    </source>
</evidence>
<name>A0A9N9NXX8_9GLOM</name>
<feature type="non-terminal residue" evidence="1">
    <location>
        <position position="1"/>
    </location>
</feature>
<evidence type="ECO:0000313" key="2">
    <source>
        <dbReference type="Proteomes" id="UP000789570"/>
    </source>
</evidence>
<gene>
    <name evidence="1" type="ORF">FCALED_LOCUS17514</name>
</gene>
<protein>
    <submittedName>
        <fullName evidence="1">15989_t:CDS:1</fullName>
    </submittedName>
</protein>
<keyword evidence="2" id="KW-1185">Reference proteome</keyword>
<accession>A0A9N9NXX8</accession>
<dbReference type="Proteomes" id="UP000789570">
    <property type="component" value="Unassembled WGS sequence"/>
</dbReference>
<proteinExistence type="predicted"/>